<accession>A0A0N4X5C5</accession>
<dbReference type="WBParaSite" id="HPLM_0001956701-mRNA-1">
    <property type="protein sequence ID" value="HPLM_0001956701-mRNA-1"/>
    <property type="gene ID" value="HPLM_0001956701"/>
</dbReference>
<evidence type="ECO:0000313" key="1">
    <source>
        <dbReference type="WBParaSite" id="HPLM_0001956701-mRNA-1"/>
    </source>
</evidence>
<sequence length="83" mass="9229">LKFPLKERSVGDSSSNQVLFFGKSDGGDGVAMAGESEPCLERMCYLAQAIKRCHVRSFFPSQYIVYMKCSYISQSKSSTNRCA</sequence>
<proteinExistence type="predicted"/>
<name>A0A0N4X5C5_HAEPC</name>
<reference evidence="1" key="1">
    <citation type="submission" date="2017-02" db="UniProtKB">
        <authorList>
            <consortium name="WormBaseParasite"/>
        </authorList>
    </citation>
    <scope>IDENTIFICATION</scope>
</reference>
<dbReference type="AlphaFoldDB" id="A0A0N4X5C5"/>
<organism evidence="1">
    <name type="scientific">Haemonchus placei</name>
    <name type="common">Barber's pole worm</name>
    <dbReference type="NCBI Taxonomy" id="6290"/>
    <lineage>
        <taxon>Eukaryota</taxon>
        <taxon>Metazoa</taxon>
        <taxon>Ecdysozoa</taxon>
        <taxon>Nematoda</taxon>
        <taxon>Chromadorea</taxon>
        <taxon>Rhabditida</taxon>
        <taxon>Rhabditina</taxon>
        <taxon>Rhabditomorpha</taxon>
        <taxon>Strongyloidea</taxon>
        <taxon>Trichostrongylidae</taxon>
        <taxon>Haemonchus</taxon>
    </lineage>
</organism>
<protein>
    <submittedName>
        <fullName evidence="1">Ovule protein</fullName>
    </submittedName>
</protein>